<keyword evidence="6" id="KW-0326">Glycosidase</keyword>
<proteinExistence type="inferred from homology"/>
<dbReference type="InterPro" id="IPR054593">
    <property type="entry name" value="Beta-mannosidase-like_N2"/>
</dbReference>
<dbReference type="Gene3D" id="3.20.20.80">
    <property type="entry name" value="Glycosidases"/>
    <property type="match status" value="2"/>
</dbReference>
<evidence type="ECO:0000256" key="3">
    <source>
        <dbReference type="ARBA" id="ARBA00012754"/>
    </source>
</evidence>
<keyword evidence="4" id="KW-0378">Hydrolase</keyword>
<dbReference type="PANTHER" id="PTHR43730:SF1">
    <property type="entry name" value="BETA-MANNOSIDASE"/>
    <property type="match status" value="1"/>
</dbReference>
<protein>
    <recommendedName>
        <fullName evidence="3">beta-mannosidase</fullName>
        <ecNumber evidence="3">3.2.1.25</ecNumber>
    </recommendedName>
    <alternativeName>
        <fullName evidence="7">Mannanase</fullName>
    </alternativeName>
</protein>
<name>A0A7R9Q2U2_9ACAR</name>
<gene>
    <name evidence="10" type="ORF">OSB1V03_LOCUS10552</name>
</gene>
<evidence type="ECO:0000256" key="7">
    <source>
        <dbReference type="ARBA" id="ARBA00033445"/>
    </source>
</evidence>
<dbReference type="InterPro" id="IPR013783">
    <property type="entry name" value="Ig-like_fold"/>
</dbReference>
<keyword evidence="11" id="KW-1185">Reference proteome</keyword>
<sequence length="664" mass="76676">MYGDIHYYNDNSSLWDWTSLSSPRFSSEYGYQSYPSIETLLESFDEKHLTYPLTPELQWHQHKGTYEDDIINYRIGYYMKQPSSGGIDRLSDFVYSSQILQAMTMKTWTEFYRRNRAIDPKTGKGNTMGALYWQLNDIWAAPTWASIEHNGKWKVLHSYAIHFLANHLVSPYEDRDKSLKICDLPSELSDSFSADVFYSTPISDLLSAAKCQDRSESIKVGAKVPGSIYSDLRRAQVLKQDLLYEKNDVNYRWVAYDNWTYERTFTALFCVMLTGKLAAEKYGLFSDFNLNRNINMQFCRGPAFPTQGIWKPIGIEAFDSILIRDITIETIPDPKNASQWTLTVNAFLESAPKQQMDGILDIKLDNNVLINKQKQTIETDGQGKAKMLITIHRSYINSSSNGLESQSENYTAKHPDDWRYGDTHYYSDDSHLWDWTTLQSPKFVSEYGFQSYPSIESLREAFDDKDLIYPLTAAVKHHQHKGDYEDNFIIQHIDYYLRLPSSGGIDRLDDFVTASQIVQAMAMKTWTEFYRRNREIDPKTGNGNTMGALYWQLNDIWPAPSWASIEHNGKWKVLHSYAIQFLANHLVSPYEDRDKSLKITLSSKAIAAFVVMDFKPKSGIRGQFMENGFFIFDGKKTIELQTESNVSENNIKDNLTFKTLTDIV</sequence>
<dbReference type="Gene3D" id="2.60.120.260">
    <property type="entry name" value="Galactose-binding domain-like"/>
    <property type="match status" value="1"/>
</dbReference>
<evidence type="ECO:0000256" key="1">
    <source>
        <dbReference type="ARBA" id="ARBA00000829"/>
    </source>
</evidence>
<evidence type="ECO:0000313" key="11">
    <source>
        <dbReference type="Proteomes" id="UP000759131"/>
    </source>
</evidence>
<evidence type="ECO:0000256" key="2">
    <source>
        <dbReference type="ARBA" id="ARBA00007401"/>
    </source>
</evidence>
<dbReference type="InterPro" id="IPR041625">
    <property type="entry name" value="Beta-mannosidase_Ig"/>
</dbReference>
<dbReference type="PANTHER" id="PTHR43730">
    <property type="entry name" value="BETA-MANNOSIDASE"/>
    <property type="match status" value="1"/>
</dbReference>
<dbReference type="Pfam" id="PF22666">
    <property type="entry name" value="Glyco_hydro_2_N2"/>
    <property type="match status" value="1"/>
</dbReference>
<organism evidence="10">
    <name type="scientific">Medioppia subpectinata</name>
    <dbReference type="NCBI Taxonomy" id="1979941"/>
    <lineage>
        <taxon>Eukaryota</taxon>
        <taxon>Metazoa</taxon>
        <taxon>Ecdysozoa</taxon>
        <taxon>Arthropoda</taxon>
        <taxon>Chelicerata</taxon>
        <taxon>Arachnida</taxon>
        <taxon>Acari</taxon>
        <taxon>Acariformes</taxon>
        <taxon>Sarcoptiformes</taxon>
        <taxon>Oribatida</taxon>
        <taxon>Brachypylina</taxon>
        <taxon>Oppioidea</taxon>
        <taxon>Oppiidae</taxon>
        <taxon>Medioppia</taxon>
    </lineage>
</organism>
<dbReference type="GO" id="GO:0004567">
    <property type="term" value="F:beta-mannosidase activity"/>
    <property type="evidence" value="ECO:0007669"/>
    <property type="project" value="UniProtKB-EC"/>
</dbReference>
<keyword evidence="5" id="KW-0325">Glycoprotein</keyword>
<dbReference type="SUPFAM" id="SSF51445">
    <property type="entry name" value="(Trans)glycosidases"/>
    <property type="match status" value="2"/>
</dbReference>
<accession>A0A7R9Q2U2</accession>
<dbReference type="InterPro" id="IPR017853">
    <property type="entry name" value="GH"/>
</dbReference>
<evidence type="ECO:0000256" key="5">
    <source>
        <dbReference type="ARBA" id="ARBA00023180"/>
    </source>
</evidence>
<evidence type="ECO:0000259" key="8">
    <source>
        <dbReference type="Pfam" id="PF17753"/>
    </source>
</evidence>
<dbReference type="GO" id="GO:0006516">
    <property type="term" value="P:glycoprotein catabolic process"/>
    <property type="evidence" value="ECO:0007669"/>
    <property type="project" value="TreeGrafter"/>
</dbReference>
<dbReference type="Pfam" id="PF17753">
    <property type="entry name" value="Ig_mannosidase"/>
    <property type="match status" value="1"/>
</dbReference>
<dbReference type="Gene3D" id="2.60.40.10">
    <property type="entry name" value="Immunoglobulins"/>
    <property type="match status" value="1"/>
</dbReference>
<dbReference type="OrthoDB" id="2866996at2759"/>
<dbReference type="EMBL" id="OC862335">
    <property type="protein sequence ID" value="CAD7630139.1"/>
    <property type="molecule type" value="Genomic_DNA"/>
</dbReference>
<dbReference type="AlphaFoldDB" id="A0A7R9Q2U2"/>
<dbReference type="SUPFAM" id="SSF49785">
    <property type="entry name" value="Galactose-binding domain-like"/>
    <property type="match status" value="1"/>
</dbReference>
<evidence type="ECO:0000256" key="4">
    <source>
        <dbReference type="ARBA" id="ARBA00022801"/>
    </source>
</evidence>
<dbReference type="EMBL" id="CAJPIZ010007760">
    <property type="protein sequence ID" value="CAG2110569.1"/>
    <property type="molecule type" value="Genomic_DNA"/>
</dbReference>
<comment type="similarity">
    <text evidence="2">Belongs to the glycosyl hydrolase 2 family.</text>
</comment>
<dbReference type="EC" id="3.2.1.25" evidence="3"/>
<comment type="catalytic activity">
    <reaction evidence="1">
        <text>Hydrolysis of terminal, non-reducing beta-D-mannose residues in beta-D-mannosides.</text>
        <dbReference type="EC" id="3.2.1.25"/>
    </reaction>
</comment>
<feature type="domain" description="Beta-mannosidase Ig-fold" evidence="8">
    <location>
        <begin position="589"/>
        <end position="663"/>
    </location>
</feature>
<feature type="domain" description="Beta-mannosidase-like galactose-binding" evidence="9">
    <location>
        <begin position="217"/>
        <end position="267"/>
    </location>
</feature>
<dbReference type="InterPro" id="IPR008979">
    <property type="entry name" value="Galactose-bd-like_sf"/>
</dbReference>
<reference evidence="10" key="1">
    <citation type="submission" date="2020-11" db="EMBL/GenBank/DDBJ databases">
        <authorList>
            <person name="Tran Van P."/>
        </authorList>
    </citation>
    <scope>NUCLEOTIDE SEQUENCE</scope>
</reference>
<evidence type="ECO:0000259" key="9">
    <source>
        <dbReference type="Pfam" id="PF22666"/>
    </source>
</evidence>
<dbReference type="Proteomes" id="UP000759131">
    <property type="component" value="Unassembled WGS sequence"/>
</dbReference>
<dbReference type="InterPro" id="IPR050887">
    <property type="entry name" value="Beta-mannosidase_GH2"/>
</dbReference>
<evidence type="ECO:0000313" key="10">
    <source>
        <dbReference type="EMBL" id="CAD7630139.1"/>
    </source>
</evidence>
<evidence type="ECO:0000256" key="6">
    <source>
        <dbReference type="ARBA" id="ARBA00023295"/>
    </source>
</evidence>